<evidence type="ECO:0000313" key="10">
    <source>
        <dbReference type="Proteomes" id="UP000028302"/>
    </source>
</evidence>
<dbReference type="PANTHER" id="PTHR43876">
    <property type="entry name" value="UBIQUINONE BIOSYNTHESIS MONOOXYGENASE COQ6, MITOCHONDRIAL"/>
    <property type="match status" value="1"/>
</dbReference>
<dbReference type="NCBIfam" id="NF004356">
    <property type="entry name" value="PRK05732.1"/>
    <property type="match status" value="1"/>
</dbReference>
<gene>
    <name evidence="9" type="ORF">C41B8_09266</name>
</gene>
<comment type="cofactor">
    <cofactor evidence="1">
        <name>FAD</name>
        <dbReference type="ChEBI" id="CHEBI:57692"/>
    </cofactor>
</comment>
<dbReference type="GO" id="GO:0006744">
    <property type="term" value="P:ubiquinone biosynthetic process"/>
    <property type="evidence" value="ECO:0007669"/>
    <property type="project" value="UniProtKB-UniPathway"/>
</dbReference>
<dbReference type="STRING" id="1304275.C41B8_09266"/>
<dbReference type="GO" id="GO:0071949">
    <property type="term" value="F:FAD binding"/>
    <property type="evidence" value="ECO:0007669"/>
    <property type="project" value="InterPro"/>
</dbReference>
<dbReference type="Gene3D" id="3.50.50.60">
    <property type="entry name" value="FAD/NAD(P)-binding domain"/>
    <property type="match status" value="2"/>
</dbReference>
<dbReference type="AlphaFoldDB" id="A0A084ILH2"/>
<dbReference type="PRINTS" id="PR00420">
    <property type="entry name" value="RNGMNOXGNASE"/>
</dbReference>
<evidence type="ECO:0000256" key="6">
    <source>
        <dbReference type="ARBA" id="ARBA00023002"/>
    </source>
</evidence>
<keyword evidence="10" id="KW-1185">Reference proteome</keyword>
<evidence type="ECO:0000313" key="9">
    <source>
        <dbReference type="EMBL" id="KEZ77556.1"/>
    </source>
</evidence>
<feature type="domain" description="FAD-binding" evidence="8">
    <location>
        <begin position="5"/>
        <end position="323"/>
    </location>
</feature>
<dbReference type="UniPathway" id="UPA00232"/>
<dbReference type="GO" id="GO:0008681">
    <property type="term" value="F:2-octaprenyl-6-methoxyphenol hydroxylase activity"/>
    <property type="evidence" value="ECO:0007669"/>
    <property type="project" value="TreeGrafter"/>
</dbReference>
<evidence type="ECO:0000259" key="8">
    <source>
        <dbReference type="Pfam" id="PF01494"/>
    </source>
</evidence>
<comment type="similarity">
    <text evidence="3">Belongs to the UbiH/COQ6 family.</text>
</comment>
<keyword evidence="5" id="KW-0274">FAD</keyword>
<dbReference type="Proteomes" id="UP000028302">
    <property type="component" value="Unassembled WGS sequence"/>
</dbReference>
<dbReference type="EMBL" id="APNK01000011">
    <property type="protein sequence ID" value="KEZ77556.1"/>
    <property type="molecule type" value="Genomic_DNA"/>
</dbReference>
<comment type="pathway">
    <text evidence="2">Cofactor biosynthesis; ubiquinone biosynthesis.</text>
</comment>
<dbReference type="InterPro" id="IPR051205">
    <property type="entry name" value="UbiH/COQ6_monooxygenase"/>
</dbReference>
<reference evidence="9 10" key="1">
    <citation type="submission" date="2013-03" db="EMBL/GenBank/DDBJ databases">
        <title>Salinisphaera hydrothermalis C41B8 Genome Sequencing.</title>
        <authorList>
            <person name="Li C."/>
            <person name="Lai Q."/>
            <person name="Shao Z."/>
        </authorList>
    </citation>
    <scope>NUCLEOTIDE SEQUENCE [LARGE SCALE GENOMIC DNA]</scope>
    <source>
        <strain evidence="9 10">C41B8</strain>
    </source>
</reference>
<dbReference type="PATRIC" id="fig|1304275.5.peg.1886"/>
<name>A0A084ILH2_SALHC</name>
<keyword evidence="4" id="KW-0285">Flavoprotein</keyword>
<keyword evidence="7" id="KW-0503">Monooxygenase</keyword>
<evidence type="ECO:0000256" key="5">
    <source>
        <dbReference type="ARBA" id="ARBA00022827"/>
    </source>
</evidence>
<dbReference type="PANTHER" id="PTHR43876:SF8">
    <property type="entry name" value="2-OCTAPRENYL-6-METHOXYPHENOL HYDROXYLASE"/>
    <property type="match status" value="1"/>
</dbReference>
<evidence type="ECO:0000256" key="3">
    <source>
        <dbReference type="ARBA" id="ARBA00005349"/>
    </source>
</evidence>
<proteinExistence type="inferred from homology"/>
<dbReference type="SUPFAM" id="SSF51905">
    <property type="entry name" value="FAD/NAD(P)-binding domain"/>
    <property type="match status" value="1"/>
</dbReference>
<accession>A0A084ILH2</accession>
<dbReference type="InterPro" id="IPR002938">
    <property type="entry name" value="FAD-bd"/>
</dbReference>
<evidence type="ECO:0000256" key="2">
    <source>
        <dbReference type="ARBA" id="ARBA00004749"/>
    </source>
</evidence>
<protein>
    <submittedName>
        <fullName evidence="9">2-polyprenyl-6-methoxyphenol 4-hydroxylase</fullName>
    </submittedName>
</protein>
<evidence type="ECO:0000256" key="1">
    <source>
        <dbReference type="ARBA" id="ARBA00001974"/>
    </source>
</evidence>
<dbReference type="NCBIfam" id="TIGR01988">
    <property type="entry name" value="Ubi-OHases"/>
    <property type="match status" value="1"/>
</dbReference>
<dbReference type="InterPro" id="IPR036188">
    <property type="entry name" value="FAD/NAD-bd_sf"/>
</dbReference>
<dbReference type="Pfam" id="PF01494">
    <property type="entry name" value="FAD_binding_3"/>
    <property type="match status" value="1"/>
</dbReference>
<evidence type="ECO:0000256" key="7">
    <source>
        <dbReference type="ARBA" id="ARBA00023033"/>
    </source>
</evidence>
<dbReference type="eggNOG" id="COG0654">
    <property type="taxonomic scope" value="Bacteria"/>
</dbReference>
<keyword evidence="6" id="KW-0560">Oxidoreductase</keyword>
<comment type="caution">
    <text evidence="9">The sequence shown here is derived from an EMBL/GenBank/DDBJ whole genome shotgun (WGS) entry which is preliminary data.</text>
</comment>
<dbReference type="RefSeq" id="WP_051883329.1">
    <property type="nucleotide sequence ID" value="NZ_APNK01000011.1"/>
</dbReference>
<organism evidence="9 10">
    <name type="scientific">Salinisphaera hydrothermalis (strain C41B8)</name>
    <dbReference type="NCBI Taxonomy" id="1304275"/>
    <lineage>
        <taxon>Bacteria</taxon>
        <taxon>Pseudomonadati</taxon>
        <taxon>Pseudomonadota</taxon>
        <taxon>Gammaproteobacteria</taxon>
        <taxon>Salinisphaerales</taxon>
        <taxon>Salinisphaeraceae</taxon>
        <taxon>Salinisphaera</taxon>
    </lineage>
</organism>
<dbReference type="InterPro" id="IPR010971">
    <property type="entry name" value="UbiH/COQ6"/>
</dbReference>
<evidence type="ECO:0000256" key="4">
    <source>
        <dbReference type="ARBA" id="ARBA00022630"/>
    </source>
</evidence>
<sequence>MSTDYDIAVVGGGLAGASLACALSDSGLRIALIETVAFDAPADENMKARTTALAWGTRAMFDELGLWSAMAEDAAAIERLHVSQAGHFGRVTVAAAEYGLPALGYVVPNLTMIAALRDRVATIDGVDTIAPATFESLAYHGEDAVELTLAEGEGKRTLTTRLVIGADGTHSRVRSALGIGATVDDYGQSAIITKARSERPLAGCAYERFTPDGPVAILPFLHDTAAVVWTVPTDEARRLLELDDDAFTAELQARFGDRLGQLELAGPRGAYPLARVLCDRAWSHRAALIGNAGHALHPAAAQGFNLAIRDALGLADNLREHQRLAGDAFDPGDADRLAAWAESRRPDQHRVANFTDRIVRLFSNRVPGLGHARGAGLFGLSLAPGVRGGMARRSMGLALLDDVALRAPERVSNS</sequence>